<evidence type="ECO:0000313" key="3">
    <source>
        <dbReference type="EMBL" id="TQE94462.1"/>
    </source>
</evidence>
<dbReference type="Pfam" id="PF06580">
    <property type="entry name" value="His_kinase"/>
    <property type="match status" value="1"/>
</dbReference>
<sequence>MKSDTPRSPVDLPDFCQPRAVFLLVLLGLLLAFLLALAAHQGFSGFWNALGLTALMVESIVLASCLLLCACRSFLIRLPATAAFATIFLVIQVLVVGFSWLAARYFLPYGSLDPGLGHGQWILRNLLISLIASLVFVRYLILHRQWQTQVRAEAGARLEALQARIRPHFLFNTLNTIASLVGTRPDEAEQS</sequence>
<protein>
    <submittedName>
        <fullName evidence="3">Sensor histidine kinase</fullName>
    </submittedName>
</protein>
<feature type="transmembrane region" description="Helical" evidence="1">
    <location>
        <begin position="121"/>
        <end position="141"/>
    </location>
</feature>
<dbReference type="Proteomes" id="UP000315400">
    <property type="component" value="Unassembled WGS sequence"/>
</dbReference>
<accession>A0A540VCP4</accession>
<dbReference type="EMBL" id="VIFK01000422">
    <property type="protein sequence ID" value="TQE94462.1"/>
    <property type="molecule type" value="Genomic_DNA"/>
</dbReference>
<keyword evidence="3" id="KW-0418">Kinase</keyword>
<comment type="caution">
    <text evidence="3">The sequence shown here is derived from an EMBL/GenBank/DDBJ whole genome shotgun (WGS) entry which is preliminary data.</text>
</comment>
<dbReference type="GO" id="GO:0016020">
    <property type="term" value="C:membrane"/>
    <property type="evidence" value="ECO:0007669"/>
    <property type="project" value="InterPro"/>
</dbReference>
<dbReference type="AlphaFoldDB" id="A0A540VCP4"/>
<feature type="transmembrane region" description="Helical" evidence="1">
    <location>
        <begin position="21"/>
        <end position="40"/>
    </location>
</feature>
<evidence type="ECO:0000256" key="1">
    <source>
        <dbReference type="SAM" id="Phobius"/>
    </source>
</evidence>
<gene>
    <name evidence="3" type="ORF">FKY71_17645</name>
</gene>
<keyword evidence="3" id="KW-0808">Transferase</keyword>
<dbReference type="InterPro" id="IPR010559">
    <property type="entry name" value="Sig_transdc_His_kin_internal"/>
</dbReference>
<keyword evidence="1" id="KW-1133">Transmembrane helix</keyword>
<keyword evidence="1" id="KW-0472">Membrane</keyword>
<evidence type="ECO:0000259" key="2">
    <source>
        <dbReference type="Pfam" id="PF06580"/>
    </source>
</evidence>
<proteinExistence type="predicted"/>
<feature type="domain" description="Signal transduction histidine kinase internal region" evidence="2">
    <location>
        <begin position="156"/>
        <end position="190"/>
    </location>
</feature>
<feature type="transmembrane region" description="Helical" evidence="1">
    <location>
        <begin position="46"/>
        <end position="70"/>
    </location>
</feature>
<reference evidence="3 4" key="1">
    <citation type="submission" date="2019-06" db="EMBL/GenBank/DDBJ databases">
        <title>Metagenome assembled Genome of Spiribacter salinus SL48-SHIP from the microbial mat of Salt Lake 48 (Novosibirsk region, Russia).</title>
        <authorList>
            <person name="Shipova A."/>
            <person name="Rozanov A.S."/>
            <person name="Bryanskaya A.V."/>
            <person name="Peltek S.E."/>
        </authorList>
    </citation>
    <scope>NUCLEOTIDE SEQUENCE [LARGE SCALE GENOMIC DNA]</scope>
    <source>
        <strain evidence="3">SL48-SHIP-2</strain>
    </source>
</reference>
<dbReference type="PANTHER" id="PTHR34220:SF7">
    <property type="entry name" value="SENSOR HISTIDINE KINASE YPDA"/>
    <property type="match status" value="1"/>
</dbReference>
<dbReference type="InterPro" id="IPR050640">
    <property type="entry name" value="Bact_2-comp_sensor_kinase"/>
</dbReference>
<keyword evidence="1" id="KW-0812">Transmembrane</keyword>
<evidence type="ECO:0000313" key="4">
    <source>
        <dbReference type="Proteomes" id="UP000315400"/>
    </source>
</evidence>
<dbReference type="GO" id="GO:0000155">
    <property type="term" value="F:phosphorelay sensor kinase activity"/>
    <property type="evidence" value="ECO:0007669"/>
    <property type="project" value="InterPro"/>
</dbReference>
<organism evidence="3 4">
    <name type="scientific">Spiribacter salinus</name>
    <dbReference type="NCBI Taxonomy" id="1335746"/>
    <lineage>
        <taxon>Bacteria</taxon>
        <taxon>Pseudomonadati</taxon>
        <taxon>Pseudomonadota</taxon>
        <taxon>Gammaproteobacteria</taxon>
        <taxon>Chromatiales</taxon>
        <taxon>Ectothiorhodospiraceae</taxon>
        <taxon>Spiribacter</taxon>
    </lineage>
</organism>
<dbReference type="PANTHER" id="PTHR34220">
    <property type="entry name" value="SENSOR HISTIDINE KINASE YPDA"/>
    <property type="match status" value="1"/>
</dbReference>
<feature type="non-terminal residue" evidence="3">
    <location>
        <position position="191"/>
    </location>
</feature>
<feature type="transmembrane region" description="Helical" evidence="1">
    <location>
        <begin position="82"/>
        <end position="101"/>
    </location>
</feature>
<name>A0A540VCP4_9GAMM</name>